<evidence type="ECO:0000256" key="9">
    <source>
        <dbReference type="ARBA" id="ARBA00022490"/>
    </source>
</evidence>
<dbReference type="HAMAP" id="MF_00110">
    <property type="entry name" value="DHQ_synthase"/>
    <property type="match status" value="1"/>
</dbReference>
<dbReference type="InterPro" id="IPR050071">
    <property type="entry name" value="Dehydroquinate_synthase"/>
</dbReference>
<feature type="binding site" evidence="18">
    <location>
        <position position="186"/>
    </location>
    <ligand>
        <name>Zn(2+)</name>
        <dbReference type="ChEBI" id="CHEBI:29105"/>
    </ligand>
</feature>
<dbReference type="GO" id="GO:0005737">
    <property type="term" value="C:cytoplasm"/>
    <property type="evidence" value="ECO:0007669"/>
    <property type="project" value="UniProtKB-SubCell"/>
</dbReference>
<feature type="binding site" evidence="18">
    <location>
        <position position="264"/>
    </location>
    <ligand>
        <name>Zn(2+)</name>
        <dbReference type="ChEBI" id="CHEBI:29105"/>
    </ligand>
</feature>
<keyword evidence="11 18" id="KW-0479">Metal-binding</keyword>
<evidence type="ECO:0000256" key="11">
    <source>
        <dbReference type="ARBA" id="ARBA00022723"/>
    </source>
</evidence>
<dbReference type="GO" id="GO:0009073">
    <property type="term" value="P:aromatic amino acid family biosynthetic process"/>
    <property type="evidence" value="ECO:0007669"/>
    <property type="project" value="UniProtKB-KW"/>
</dbReference>
<keyword evidence="22" id="KW-1185">Reference proteome</keyword>
<dbReference type="AlphaFoldDB" id="A0A8J6MHH4"/>
<evidence type="ECO:0000256" key="8">
    <source>
        <dbReference type="ARBA" id="ARBA00017684"/>
    </source>
</evidence>
<keyword evidence="15 18" id="KW-0057">Aromatic amino acid biosynthesis</keyword>
<proteinExistence type="inferred from homology"/>
<evidence type="ECO:0000256" key="10">
    <source>
        <dbReference type="ARBA" id="ARBA00022605"/>
    </source>
</evidence>
<dbReference type="GO" id="GO:0046872">
    <property type="term" value="F:metal ion binding"/>
    <property type="evidence" value="ECO:0007669"/>
    <property type="project" value="UniProtKB-KW"/>
</dbReference>
<evidence type="ECO:0000256" key="2">
    <source>
        <dbReference type="ARBA" id="ARBA00001911"/>
    </source>
</evidence>
<keyword evidence="13 18" id="KW-0862">Zinc</keyword>
<evidence type="ECO:0000259" key="20">
    <source>
        <dbReference type="Pfam" id="PF24621"/>
    </source>
</evidence>
<evidence type="ECO:0000256" key="13">
    <source>
        <dbReference type="ARBA" id="ARBA00022833"/>
    </source>
</evidence>
<keyword evidence="12 18" id="KW-0547">Nucleotide-binding</keyword>
<dbReference type="UniPathway" id="UPA00053">
    <property type="reaction ID" value="UER00085"/>
</dbReference>
<evidence type="ECO:0000256" key="4">
    <source>
        <dbReference type="ARBA" id="ARBA00004496"/>
    </source>
</evidence>
<comment type="catalytic activity">
    <reaction evidence="1 18">
        <text>7-phospho-2-dehydro-3-deoxy-D-arabino-heptonate = 3-dehydroquinate + phosphate</text>
        <dbReference type="Rhea" id="RHEA:21968"/>
        <dbReference type="ChEBI" id="CHEBI:32364"/>
        <dbReference type="ChEBI" id="CHEBI:43474"/>
        <dbReference type="ChEBI" id="CHEBI:58394"/>
        <dbReference type="EC" id="4.2.3.4"/>
    </reaction>
</comment>
<reference evidence="21" key="1">
    <citation type="submission" date="2020-08" db="EMBL/GenBank/DDBJ databases">
        <title>Genome public.</title>
        <authorList>
            <person name="Liu C."/>
            <person name="Sun Q."/>
        </authorList>
    </citation>
    <scope>NUCLEOTIDE SEQUENCE</scope>
    <source>
        <strain evidence="21">NSJ-52</strain>
    </source>
</reference>
<dbReference type="InterPro" id="IPR030963">
    <property type="entry name" value="DHQ_synth_fam"/>
</dbReference>
<comment type="pathway">
    <text evidence="5 18">Metabolic intermediate biosynthesis; chorismate biosynthesis; chorismate from D-erythrose 4-phosphate and phosphoenolpyruvate: step 2/7.</text>
</comment>
<keyword evidence="9 18" id="KW-0963">Cytoplasm</keyword>
<dbReference type="RefSeq" id="WP_186920358.1">
    <property type="nucleotide sequence ID" value="NZ_JACOPQ010000020.1"/>
</dbReference>
<dbReference type="GO" id="GO:0000166">
    <property type="term" value="F:nucleotide binding"/>
    <property type="evidence" value="ECO:0007669"/>
    <property type="project" value="UniProtKB-KW"/>
</dbReference>
<dbReference type="InterPro" id="IPR016037">
    <property type="entry name" value="DHQ_synth_AroB"/>
</dbReference>
<dbReference type="GO" id="GO:0003856">
    <property type="term" value="F:3-dehydroquinate synthase activity"/>
    <property type="evidence" value="ECO:0007669"/>
    <property type="project" value="UniProtKB-UniRule"/>
</dbReference>
<evidence type="ECO:0000256" key="1">
    <source>
        <dbReference type="ARBA" id="ARBA00001393"/>
    </source>
</evidence>
<evidence type="ECO:0000256" key="16">
    <source>
        <dbReference type="ARBA" id="ARBA00023239"/>
    </source>
</evidence>
<dbReference type="CDD" id="cd08195">
    <property type="entry name" value="DHQS"/>
    <property type="match status" value="1"/>
</dbReference>
<protein>
    <recommendedName>
        <fullName evidence="8 18">3-dehydroquinate synthase</fullName>
        <shortName evidence="18">DHQS</shortName>
        <ecNumber evidence="7 18">4.2.3.4</ecNumber>
    </recommendedName>
</protein>
<dbReference type="PIRSF" id="PIRSF001455">
    <property type="entry name" value="DHQ_synth"/>
    <property type="match status" value="1"/>
</dbReference>
<dbReference type="NCBIfam" id="TIGR01357">
    <property type="entry name" value="aroB"/>
    <property type="match status" value="1"/>
</dbReference>
<feature type="binding site" evidence="18">
    <location>
        <position position="247"/>
    </location>
    <ligand>
        <name>Zn(2+)</name>
        <dbReference type="ChEBI" id="CHEBI:29105"/>
    </ligand>
</feature>
<dbReference type="SUPFAM" id="SSF56796">
    <property type="entry name" value="Dehydroquinate synthase-like"/>
    <property type="match status" value="1"/>
</dbReference>
<comment type="caution">
    <text evidence="21">The sequence shown here is derived from an EMBL/GenBank/DDBJ whole genome shotgun (WGS) entry which is preliminary data.</text>
</comment>
<comment type="function">
    <text evidence="18">Catalyzes the conversion of 3-deoxy-D-arabino-heptulosonate 7-phosphate (DAHP) to dehydroquinate (DHQ).</text>
</comment>
<dbReference type="Pfam" id="PF01761">
    <property type="entry name" value="DHQ_synthase"/>
    <property type="match status" value="1"/>
</dbReference>
<dbReference type="EC" id="4.2.3.4" evidence="7 18"/>
<evidence type="ECO:0000256" key="3">
    <source>
        <dbReference type="ARBA" id="ARBA00001947"/>
    </source>
</evidence>
<evidence type="ECO:0000313" key="21">
    <source>
        <dbReference type="EMBL" id="MBC5738708.1"/>
    </source>
</evidence>
<keyword evidence="17 18" id="KW-0170">Cobalt</keyword>
<dbReference type="GO" id="GO:0009423">
    <property type="term" value="P:chorismate biosynthetic process"/>
    <property type="evidence" value="ECO:0007669"/>
    <property type="project" value="UniProtKB-UniRule"/>
</dbReference>
<dbReference type="PANTHER" id="PTHR43622">
    <property type="entry name" value="3-DEHYDROQUINATE SYNTHASE"/>
    <property type="match status" value="1"/>
</dbReference>
<keyword evidence="10 18" id="KW-0028">Amino-acid biosynthesis</keyword>
<comment type="similarity">
    <text evidence="6 18">Belongs to the sugar phosphate cyclases superfamily. Dehydroquinate synthase family.</text>
</comment>
<evidence type="ECO:0000256" key="17">
    <source>
        <dbReference type="ARBA" id="ARBA00023285"/>
    </source>
</evidence>
<dbReference type="Pfam" id="PF24621">
    <property type="entry name" value="DHQS_C"/>
    <property type="match status" value="1"/>
</dbReference>
<dbReference type="Proteomes" id="UP000607645">
    <property type="component" value="Unassembled WGS sequence"/>
</dbReference>
<comment type="cofactor">
    <cofactor evidence="2 18">
        <name>NAD(+)</name>
        <dbReference type="ChEBI" id="CHEBI:57540"/>
    </cofactor>
</comment>
<comment type="cofactor">
    <cofactor evidence="3">
        <name>Zn(2+)</name>
        <dbReference type="ChEBI" id="CHEBI:29105"/>
    </cofactor>
</comment>
<evidence type="ECO:0000313" key="22">
    <source>
        <dbReference type="Proteomes" id="UP000607645"/>
    </source>
</evidence>
<dbReference type="PANTHER" id="PTHR43622:SF7">
    <property type="entry name" value="3-DEHYDROQUINATE SYNTHASE, CHLOROPLASTIC"/>
    <property type="match status" value="1"/>
</dbReference>
<accession>A0A8J6MHH4</accession>
<dbReference type="EMBL" id="JACOPQ010000020">
    <property type="protein sequence ID" value="MBC5738708.1"/>
    <property type="molecule type" value="Genomic_DNA"/>
</dbReference>
<name>A0A8J6MHH4_9FIRM</name>
<dbReference type="InterPro" id="IPR030960">
    <property type="entry name" value="DHQS/DOIS_N"/>
</dbReference>
<evidence type="ECO:0000256" key="6">
    <source>
        <dbReference type="ARBA" id="ARBA00005412"/>
    </source>
</evidence>
<feature type="domain" description="3-dehydroquinate synthase C-terminal" evidence="20">
    <location>
        <begin position="183"/>
        <end position="322"/>
    </location>
</feature>
<evidence type="ECO:0000256" key="7">
    <source>
        <dbReference type="ARBA" id="ARBA00013031"/>
    </source>
</evidence>
<feature type="domain" description="3-dehydroquinate synthase N-terminal" evidence="19">
    <location>
        <begin position="69"/>
        <end position="180"/>
    </location>
</feature>
<feature type="binding site" evidence="18">
    <location>
        <position position="153"/>
    </location>
    <ligand>
        <name>NAD(+)</name>
        <dbReference type="ChEBI" id="CHEBI:57540"/>
    </ligand>
</feature>
<comment type="subcellular location">
    <subcellularLocation>
        <location evidence="4 18">Cytoplasm</location>
    </subcellularLocation>
</comment>
<keyword evidence="16 18" id="KW-0456">Lyase</keyword>
<comment type="cofactor">
    <cofactor evidence="18">
        <name>Co(2+)</name>
        <dbReference type="ChEBI" id="CHEBI:48828"/>
    </cofactor>
    <cofactor evidence="18">
        <name>Zn(2+)</name>
        <dbReference type="ChEBI" id="CHEBI:29105"/>
    </cofactor>
    <text evidence="18">Binds 1 divalent metal cation per subunit. Can use either Co(2+) or Zn(2+).</text>
</comment>
<evidence type="ECO:0000256" key="18">
    <source>
        <dbReference type="HAMAP-Rule" id="MF_00110"/>
    </source>
</evidence>
<feature type="binding site" evidence="18">
    <location>
        <begin position="131"/>
        <end position="132"/>
    </location>
    <ligand>
        <name>NAD(+)</name>
        <dbReference type="ChEBI" id="CHEBI:57540"/>
    </ligand>
</feature>
<dbReference type="Gene3D" id="3.40.50.1970">
    <property type="match status" value="1"/>
</dbReference>
<feature type="binding site" evidence="18">
    <location>
        <position position="144"/>
    </location>
    <ligand>
        <name>NAD(+)</name>
        <dbReference type="ChEBI" id="CHEBI:57540"/>
    </ligand>
</feature>
<dbReference type="FunFam" id="3.40.50.1970:FF:000007">
    <property type="entry name" value="Pentafunctional AROM polypeptide"/>
    <property type="match status" value="1"/>
</dbReference>
<evidence type="ECO:0000256" key="12">
    <source>
        <dbReference type="ARBA" id="ARBA00022741"/>
    </source>
</evidence>
<dbReference type="InterPro" id="IPR056179">
    <property type="entry name" value="DHQS_C"/>
</dbReference>
<evidence type="ECO:0000256" key="5">
    <source>
        <dbReference type="ARBA" id="ARBA00004661"/>
    </source>
</evidence>
<organism evidence="21 22">
    <name type="scientific">Lawsonibacter faecis</name>
    <dbReference type="NCBI Taxonomy" id="2763052"/>
    <lineage>
        <taxon>Bacteria</taxon>
        <taxon>Bacillati</taxon>
        <taxon>Bacillota</taxon>
        <taxon>Clostridia</taxon>
        <taxon>Eubacteriales</taxon>
        <taxon>Oscillospiraceae</taxon>
        <taxon>Lawsonibacter</taxon>
    </lineage>
</organism>
<evidence type="ECO:0000259" key="19">
    <source>
        <dbReference type="Pfam" id="PF01761"/>
    </source>
</evidence>
<dbReference type="GO" id="GO:0008652">
    <property type="term" value="P:amino acid biosynthetic process"/>
    <property type="evidence" value="ECO:0007669"/>
    <property type="project" value="UniProtKB-KW"/>
</dbReference>
<evidence type="ECO:0000256" key="14">
    <source>
        <dbReference type="ARBA" id="ARBA00023027"/>
    </source>
</evidence>
<feature type="binding site" evidence="18">
    <location>
        <begin position="107"/>
        <end position="111"/>
    </location>
    <ligand>
        <name>NAD(+)</name>
        <dbReference type="ChEBI" id="CHEBI:57540"/>
    </ligand>
</feature>
<gene>
    <name evidence="18 21" type="primary">aroB</name>
    <name evidence="21" type="ORF">H8S62_16980</name>
</gene>
<dbReference type="Gene3D" id="1.20.1090.10">
    <property type="entry name" value="Dehydroquinate synthase-like - alpha domain"/>
    <property type="match status" value="1"/>
</dbReference>
<evidence type="ECO:0000256" key="15">
    <source>
        <dbReference type="ARBA" id="ARBA00023141"/>
    </source>
</evidence>
<keyword evidence="14 18" id="KW-0520">NAD</keyword>
<comment type="caution">
    <text evidence="18">Lacks conserved residue(s) required for the propagation of feature annotation.</text>
</comment>
<sequence>MKTLTVDLPGREYDILIERGLLNRAGELCRAVLPGAARLAVVTDSTVGPLYGERLCASLTAAGFDARPISIPAGEKSKSVRMLESLYDAFMDMQLTRTDGVVALGGGVVGDLAGFAAATILRGVPFIQIPTTLLAQVDSSVGGKVAVDLKAGKNLAGAFWQPRLVLMDPAVLGTLDDAAFADGMAEVIKYGCIRDVSFLSWLEQRPSRHEITPDIEHVLYTCCDIKRSVVVEDERDTGLRMLLNFGHTLGHAYELAGNYELWTHGQAVAAGMVKAGELGVKLGITPPGLPERIGTLLACFGLPIEIPCTPEDYSAAIGLDKKGDGDMISLILLNEPGRAIPLRVEKSRVLGLLSEPAD</sequence>